<proteinExistence type="predicted"/>
<sequence>MHKLGTLGTILQSKDAVGQLRHYLAVQIDIDQWHRRHGQPKGQDYDKLASDTQAALLKQLGEHDILSEETIKEVSKSLTDRIKSLALNDSFTMVPHFQCPLPCEYNKKMYLQLLIASLVLNACILIAVVPFAIRVMRQEAQWKRESLIAPSQ</sequence>
<name>A0A2A2JCC6_9BILA</name>
<organism evidence="2 3">
    <name type="scientific">Diploscapter pachys</name>
    <dbReference type="NCBI Taxonomy" id="2018661"/>
    <lineage>
        <taxon>Eukaryota</taxon>
        <taxon>Metazoa</taxon>
        <taxon>Ecdysozoa</taxon>
        <taxon>Nematoda</taxon>
        <taxon>Chromadorea</taxon>
        <taxon>Rhabditida</taxon>
        <taxon>Rhabditina</taxon>
        <taxon>Rhabditomorpha</taxon>
        <taxon>Rhabditoidea</taxon>
        <taxon>Rhabditidae</taxon>
        <taxon>Diploscapter</taxon>
    </lineage>
</organism>
<dbReference type="Proteomes" id="UP000218231">
    <property type="component" value="Unassembled WGS sequence"/>
</dbReference>
<dbReference type="AlphaFoldDB" id="A0A2A2JCC6"/>
<keyword evidence="3" id="KW-1185">Reference proteome</keyword>
<dbReference type="STRING" id="2018661.A0A2A2JCC6"/>
<evidence type="ECO:0000313" key="3">
    <source>
        <dbReference type="Proteomes" id="UP000218231"/>
    </source>
</evidence>
<evidence type="ECO:0000313" key="2">
    <source>
        <dbReference type="EMBL" id="PAV59291.1"/>
    </source>
</evidence>
<keyword evidence="1" id="KW-0472">Membrane</keyword>
<protein>
    <submittedName>
        <fullName evidence="2">Uncharacterized protein</fullName>
    </submittedName>
</protein>
<keyword evidence="1" id="KW-1133">Transmembrane helix</keyword>
<accession>A0A2A2JCC6</accession>
<evidence type="ECO:0000256" key="1">
    <source>
        <dbReference type="SAM" id="Phobius"/>
    </source>
</evidence>
<dbReference type="OrthoDB" id="5838962at2759"/>
<comment type="caution">
    <text evidence="2">The sequence shown here is derived from an EMBL/GenBank/DDBJ whole genome shotgun (WGS) entry which is preliminary data.</text>
</comment>
<reference evidence="2 3" key="1">
    <citation type="journal article" date="2017" name="Curr. Biol.">
        <title>Genome architecture and evolution of a unichromosomal asexual nematode.</title>
        <authorList>
            <person name="Fradin H."/>
            <person name="Zegar C."/>
            <person name="Gutwein M."/>
            <person name="Lucas J."/>
            <person name="Kovtun M."/>
            <person name="Corcoran D."/>
            <person name="Baugh L.R."/>
            <person name="Kiontke K."/>
            <person name="Gunsalus K."/>
            <person name="Fitch D.H."/>
            <person name="Piano F."/>
        </authorList>
    </citation>
    <scope>NUCLEOTIDE SEQUENCE [LARGE SCALE GENOMIC DNA]</scope>
    <source>
        <strain evidence="2">PF1309</strain>
    </source>
</reference>
<dbReference type="EMBL" id="LIAE01010535">
    <property type="protein sequence ID" value="PAV59291.1"/>
    <property type="molecule type" value="Genomic_DNA"/>
</dbReference>
<gene>
    <name evidence="2" type="ORF">WR25_18425</name>
</gene>
<feature type="transmembrane region" description="Helical" evidence="1">
    <location>
        <begin position="109"/>
        <end position="133"/>
    </location>
</feature>
<keyword evidence="1" id="KW-0812">Transmembrane</keyword>